<evidence type="ECO:0000256" key="16">
    <source>
        <dbReference type="ARBA" id="ARBA00074987"/>
    </source>
</evidence>
<dbReference type="GO" id="GO:0005763">
    <property type="term" value="C:mitochondrial small ribosomal subunit"/>
    <property type="evidence" value="ECO:0007669"/>
    <property type="project" value="UniProtKB-ARBA"/>
</dbReference>
<keyword evidence="4" id="KW-0820">tRNA-binding</keyword>
<keyword evidence="3" id="KW-0963">Cytoplasm</keyword>
<keyword evidence="9" id="KW-0809">Transit peptide</keyword>
<dbReference type="GO" id="GO:0006417">
    <property type="term" value="P:regulation of translation"/>
    <property type="evidence" value="ECO:0007669"/>
    <property type="project" value="UniProtKB-KW"/>
</dbReference>
<evidence type="ECO:0000256" key="14">
    <source>
        <dbReference type="ARBA" id="ARBA00061536"/>
    </source>
</evidence>
<proteinExistence type="inferred from homology"/>
<evidence type="ECO:0000313" key="19">
    <source>
        <dbReference type="EMBL" id="KAK7145437.1"/>
    </source>
</evidence>
<evidence type="ECO:0000256" key="11">
    <source>
        <dbReference type="ARBA" id="ARBA00023054"/>
    </source>
</evidence>
<keyword evidence="10" id="KW-0689">Ribosomal protein</keyword>
<dbReference type="PANTHER" id="PTHR21393:SF0">
    <property type="entry name" value="SMALL RIBOSOMAL SUBUNIT PROTEIN MS27"/>
    <property type="match status" value="1"/>
</dbReference>
<dbReference type="Pfam" id="PF10037">
    <property type="entry name" value="MRP-S27"/>
    <property type="match status" value="1"/>
</dbReference>
<reference evidence="19 20" key="1">
    <citation type="submission" date="2024-02" db="EMBL/GenBank/DDBJ databases">
        <title>Chromosome-level genome assembly of the Eurasian Minnow (Phoxinus phoxinus).</title>
        <authorList>
            <person name="Oriowo T.O."/>
            <person name="Martin S."/>
            <person name="Stange M."/>
            <person name="Chrysostomakis Y."/>
            <person name="Brown T."/>
            <person name="Winkler S."/>
            <person name="Kukowka S."/>
            <person name="Myers E.W."/>
            <person name="Bohne A."/>
        </authorList>
    </citation>
    <scope>NUCLEOTIDE SEQUENCE [LARGE SCALE GENOMIC DNA]</scope>
    <source>
        <strain evidence="19">ZFMK-TIS-60720</strain>
        <tissue evidence="19">Whole Organism</tissue>
    </source>
</reference>
<sequence>MAASILQRCQFPLQTFSKCVNYRLIARRRLLSAAYTDTALWEQRQKDPQDLGQLASLMDRTYERKFPVSSLVIGRFIDTLSSREEVDKAEYYLYKFRHSPNCWYLRDWSVHSWFRQCLKHGARDKVLYTLKNKVQFGMFPDDFTFNLLIDSFIKDADFKGACAVVEEVMLQESFQRSSTQILSLYALSKYLATKPELSWQEERIMGASLMLAGLKQENSVGFSAQILGFALIGKVELSAGIHAVFHQMPLIWTSGYLARALAVISSVCCHFTHVQLSEEVLESVEKILQDLSVIPDGQISANDTEEEEDTLERLKLPEYMQRFKELKDRLLAQNQTVPRSLDSLVSDLTRETLAGCEESDLAQYRQTVRDWEAERHQLIQRERETKERNQEERLSKQRLGAAH</sequence>
<evidence type="ECO:0000256" key="17">
    <source>
        <dbReference type="ARBA" id="ARBA00075386"/>
    </source>
</evidence>
<evidence type="ECO:0000256" key="9">
    <source>
        <dbReference type="ARBA" id="ARBA00022946"/>
    </source>
</evidence>
<dbReference type="Gene3D" id="1.25.40.10">
    <property type="entry name" value="Tetratricopeptide repeat domain"/>
    <property type="match status" value="1"/>
</dbReference>
<evidence type="ECO:0000256" key="13">
    <source>
        <dbReference type="ARBA" id="ARBA00023274"/>
    </source>
</evidence>
<evidence type="ECO:0000256" key="5">
    <source>
        <dbReference type="ARBA" id="ARBA00022730"/>
    </source>
</evidence>
<keyword evidence="11" id="KW-0175">Coiled coil</keyword>
<dbReference type="InterPro" id="IPR011990">
    <property type="entry name" value="TPR-like_helical_dom_sf"/>
</dbReference>
<comment type="subcellular location">
    <subcellularLocation>
        <location evidence="2">Cytoplasm</location>
    </subcellularLocation>
    <subcellularLocation>
        <location evidence="1">Mitochondrion</location>
    </subcellularLocation>
</comment>
<evidence type="ECO:0000256" key="18">
    <source>
        <dbReference type="SAM" id="MobiDB-lite"/>
    </source>
</evidence>
<dbReference type="Proteomes" id="UP001364617">
    <property type="component" value="Unassembled WGS sequence"/>
</dbReference>
<evidence type="ECO:0000256" key="12">
    <source>
        <dbReference type="ARBA" id="ARBA00023128"/>
    </source>
</evidence>
<evidence type="ECO:0000256" key="6">
    <source>
        <dbReference type="ARBA" id="ARBA00022737"/>
    </source>
</evidence>
<dbReference type="AlphaFoldDB" id="A0AAN9CUN2"/>
<evidence type="ECO:0000256" key="1">
    <source>
        <dbReference type="ARBA" id="ARBA00004173"/>
    </source>
</evidence>
<accession>A0AAN9CUN2</accession>
<dbReference type="FunFam" id="1.25.40.10:FF:000232">
    <property type="entry name" value="28S ribosomal protein S27, mitochondrial"/>
    <property type="match status" value="1"/>
</dbReference>
<evidence type="ECO:0000256" key="2">
    <source>
        <dbReference type="ARBA" id="ARBA00004496"/>
    </source>
</evidence>
<dbReference type="EMBL" id="JAYKXH010000014">
    <property type="protein sequence ID" value="KAK7145437.1"/>
    <property type="molecule type" value="Genomic_DNA"/>
</dbReference>
<evidence type="ECO:0000256" key="10">
    <source>
        <dbReference type="ARBA" id="ARBA00022980"/>
    </source>
</evidence>
<keyword evidence="12" id="KW-0496">Mitochondrion</keyword>
<name>A0AAN9CUN2_9TELE</name>
<dbReference type="GO" id="GO:0005743">
    <property type="term" value="C:mitochondrial inner membrane"/>
    <property type="evidence" value="ECO:0007669"/>
    <property type="project" value="UniProtKB-ARBA"/>
</dbReference>
<keyword evidence="7" id="KW-0810">Translation regulation</keyword>
<evidence type="ECO:0000256" key="3">
    <source>
        <dbReference type="ARBA" id="ARBA00022490"/>
    </source>
</evidence>
<comment type="similarity">
    <text evidence="14">Belongs to the mitochondrion-specific ribosomal protein mS27 family.</text>
</comment>
<comment type="caution">
    <text evidence="19">The sequence shown here is derived from an EMBL/GenBank/DDBJ whole genome shotgun (WGS) entry which is preliminary data.</text>
</comment>
<keyword evidence="6" id="KW-0677">Repeat</keyword>
<keyword evidence="13" id="KW-0687">Ribonucleoprotein</keyword>
<dbReference type="InterPro" id="IPR034913">
    <property type="entry name" value="mS27/PTCD2"/>
</dbReference>
<evidence type="ECO:0000256" key="8">
    <source>
        <dbReference type="ARBA" id="ARBA00022884"/>
    </source>
</evidence>
<gene>
    <name evidence="19" type="ORF">R3I93_013231</name>
</gene>
<keyword evidence="8" id="KW-0694">RNA-binding</keyword>
<feature type="compositionally biased region" description="Basic and acidic residues" evidence="18">
    <location>
        <begin position="382"/>
        <end position="395"/>
    </location>
</feature>
<keyword evidence="20" id="KW-1185">Reference proteome</keyword>
<evidence type="ECO:0000256" key="4">
    <source>
        <dbReference type="ARBA" id="ARBA00022555"/>
    </source>
</evidence>
<dbReference type="InterPro" id="IPR019266">
    <property type="entry name" value="Ribosomal_mS27"/>
</dbReference>
<protein>
    <recommendedName>
        <fullName evidence="15">Small ribosomal subunit protein mS27</fullName>
    </recommendedName>
    <alternativeName>
        <fullName evidence="17">28S ribosomal protein S27, mitochondrial</fullName>
    </alternativeName>
    <alternativeName>
        <fullName evidence="16">Mitochondrial ribosomal protein S27</fullName>
    </alternativeName>
</protein>
<dbReference type="PANTHER" id="PTHR21393">
    <property type="entry name" value="MITOCHONDRIAL 28S RIBOSOMAL PROTEIN S27"/>
    <property type="match status" value="1"/>
</dbReference>
<dbReference type="GO" id="GO:0000049">
    <property type="term" value="F:tRNA binding"/>
    <property type="evidence" value="ECO:0007669"/>
    <property type="project" value="UniProtKB-KW"/>
</dbReference>
<evidence type="ECO:0000256" key="15">
    <source>
        <dbReference type="ARBA" id="ARBA00069223"/>
    </source>
</evidence>
<feature type="region of interest" description="Disordered" evidence="18">
    <location>
        <begin position="382"/>
        <end position="403"/>
    </location>
</feature>
<evidence type="ECO:0000256" key="7">
    <source>
        <dbReference type="ARBA" id="ARBA00022845"/>
    </source>
</evidence>
<organism evidence="19 20">
    <name type="scientific">Phoxinus phoxinus</name>
    <name type="common">Eurasian minnow</name>
    <dbReference type="NCBI Taxonomy" id="58324"/>
    <lineage>
        <taxon>Eukaryota</taxon>
        <taxon>Metazoa</taxon>
        <taxon>Chordata</taxon>
        <taxon>Craniata</taxon>
        <taxon>Vertebrata</taxon>
        <taxon>Euteleostomi</taxon>
        <taxon>Actinopterygii</taxon>
        <taxon>Neopterygii</taxon>
        <taxon>Teleostei</taxon>
        <taxon>Ostariophysi</taxon>
        <taxon>Cypriniformes</taxon>
        <taxon>Leuciscidae</taxon>
        <taxon>Phoxininae</taxon>
        <taxon>Phoxinus</taxon>
    </lineage>
</organism>
<evidence type="ECO:0000313" key="20">
    <source>
        <dbReference type="Proteomes" id="UP001364617"/>
    </source>
</evidence>
<dbReference type="GO" id="GO:0019843">
    <property type="term" value="F:rRNA binding"/>
    <property type="evidence" value="ECO:0007669"/>
    <property type="project" value="UniProtKB-KW"/>
</dbReference>
<keyword evidence="5" id="KW-0699">rRNA-binding</keyword>